<reference evidence="6" key="1">
    <citation type="submission" date="2025-05" db="UniProtKB">
        <authorList>
            <consortium name="RefSeq"/>
        </authorList>
    </citation>
    <scope>NUCLEOTIDE SEQUENCE [LARGE SCALE GENOMIC DNA]</scope>
</reference>
<dbReference type="AlphaFoldDB" id="A0A6J0UFN2"/>
<dbReference type="Proteomes" id="UP001652642">
    <property type="component" value="Chromosome 2"/>
</dbReference>
<dbReference type="PANTHER" id="PTHR43899:SF7">
    <property type="entry name" value="17-BETA-HYDROXYSTEROID DEHYDROGENASE TYPE 3"/>
    <property type="match status" value="1"/>
</dbReference>
<sequence length="310" mass="34950">MGEFQQLLLSLLGAIICLVFLVKCIRFLKYFIPYIWNILPPSFFRSMGEWAVITGAGDGIGRAYSFELAKRGLNVVLISRTLGKLQKIAFEIEQSTGQKVKIIQADFTKNDIYDALEESLQGLEIGILVNNVGMLHNSTPCRFLSEQDNDEDLINCNIISLTKMTRIILKQMVPRQKGLILNISSALGTFPCPLYTIYSASKAFTRTFSKALQAEYKAKGIIIKTVTPYSVSTPMTLNSEPNIINKTAEDFAEESLEYIALGEETFGCLAHEIWARFVHCIPLWVFQSERVQDLFQTLISEHLKKNLKST</sequence>
<evidence type="ECO:0000256" key="3">
    <source>
        <dbReference type="ARBA" id="ARBA00023002"/>
    </source>
</evidence>
<dbReference type="InParanoid" id="A0A6J0UFN2"/>
<comment type="subcellular location">
    <subcellularLocation>
        <location evidence="1">Endoplasmic reticulum</location>
    </subcellularLocation>
</comment>
<protein>
    <submittedName>
        <fullName evidence="7">17-beta-hydroxysteroid dehydrogenase type 3 isoform X1</fullName>
    </submittedName>
</protein>
<evidence type="ECO:0000313" key="7">
    <source>
        <dbReference type="RefSeq" id="XP_020658948.2"/>
    </source>
</evidence>
<dbReference type="Pfam" id="PF00106">
    <property type="entry name" value="adh_short"/>
    <property type="match status" value="1"/>
</dbReference>
<dbReference type="CTD" id="3293"/>
<dbReference type="Gene3D" id="3.40.50.720">
    <property type="entry name" value="NAD(P)-binding Rossmann-like Domain"/>
    <property type="match status" value="1"/>
</dbReference>
<keyword evidence="2" id="KW-0443">Lipid metabolism</keyword>
<keyword evidence="5" id="KW-1133">Transmembrane helix</keyword>
<reference evidence="7" key="2">
    <citation type="submission" date="2025-08" db="UniProtKB">
        <authorList>
            <consortium name="RefSeq"/>
        </authorList>
    </citation>
    <scope>IDENTIFICATION</scope>
</reference>
<comment type="similarity">
    <text evidence="4">Belongs to the short-chain dehydrogenases/reductases (SDR) family.</text>
</comment>
<evidence type="ECO:0000256" key="5">
    <source>
        <dbReference type="SAM" id="Phobius"/>
    </source>
</evidence>
<dbReference type="GO" id="GO:0006694">
    <property type="term" value="P:steroid biosynthetic process"/>
    <property type="evidence" value="ECO:0007669"/>
    <property type="project" value="UniProtKB-KW"/>
</dbReference>
<evidence type="ECO:0000256" key="2">
    <source>
        <dbReference type="ARBA" id="ARBA00022955"/>
    </source>
</evidence>
<keyword evidence="3" id="KW-0560">Oxidoreductase</keyword>
<dbReference type="PRINTS" id="PR00080">
    <property type="entry name" value="SDRFAMILY"/>
</dbReference>
<dbReference type="PRINTS" id="PR00081">
    <property type="entry name" value="GDHRDH"/>
</dbReference>
<dbReference type="GO" id="GO:0005783">
    <property type="term" value="C:endoplasmic reticulum"/>
    <property type="evidence" value="ECO:0007669"/>
    <property type="project" value="UniProtKB-SubCell"/>
</dbReference>
<dbReference type="GeneID" id="110084176"/>
<dbReference type="FunCoup" id="A0A6J0UFN2">
    <property type="interactions" value="7"/>
</dbReference>
<organism evidence="6 7">
    <name type="scientific">Pogona vitticeps</name>
    <name type="common">central bearded dragon</name>
    <dbReference type="NCBI Taxonomy" id="103695"/>
    <lineage>
        <taxon>Eukaryota</taxon>
        <taxon>Metazoa</taxon>
        <taxon>Chordata</taxon>
        <taxon>Craniata</taxon>
        <taxon>Vertebrata</taxon>
        <taxon>Euteleostomi</taxon>
        <taxon>Lepidosauria</taxon>
        <taxon>Squamata</taxon>
        <taxon>Bifurcata</taxon>
        <taxon>Unidentata</taxon>
        <taxon>Episquamata</taxon>
        <taxon>Toxicofera</taxon>
        <taxon>Iguania</taxon>
        <taxon>Acrodonta</taxon>
        <taxon>Agamidae</taxon>
        <taxon>Amphibolurinae</taxon>
        <taxon>Pogona</taxon>
    </lineage>
</organism>
<feature type="transmembrane region" description="Helical" evidence="5">
    <location>
        <begin position="6"/>
        <end position="25"/>
    </location>
</feature>
<dbReference type="KEGG" id="pvt:110084176"/>
<proteinExistence type="inferred from homology"/>
<evidence type="ECO:0000256" key="1">
    <source>
        <dbReference type="ARBA" id="ARBA00004240"/>
    </source>
</evidence>
<dbReference type="InterPro" id="IPR020904">
    <property type="entry name" value="Sc_DH/Rdtase_CS"/>
</dbReference>
<keyword evidence="6" id="KW-1185">Reference proteome</keyword>
<dbReference type="RefSeq" id="XP_020658948.2">
    <property type="nucleotide sequence ID" value="XM_020803289.2"/>
</dbReference>
<dbReference type="CDD" id="cd05356">
    <property type="entry name" value="17beta-HSD1_like_SDR_c"/>
    <property type="match status" value="1"/>
</dbReference>
<keyword evidence="5" id="KW-0472">Membrane</keyword>
<dbReference type="PIRSF" id="PIRSF000126">
    <property type="entry name" value="11-beta-HSD1"/>
    <property type="match status" value="1"/>
</dbReference>
<evidence type="ECO:0000313" key="6">
    <source>
        <dbReference type="Proteomes" id="UP001652642"/>
    </source>
</evidence>
<feature type="transmembrane region" description="Helical" evidence="5">
    <location>
        <begin position="179"/>
        <end position="198"/>
    </location>
</feature>
<keyword evidence="2" id="KW-0444">Lipid biosynthesis</keyword>
<keyword evidence="5" id="KW-0812">Transmembrane</keyword>
<dbReference type="PANTHER" id="PTHR43899">
    <property type="entry name" value="RH59310P"/>
    <property type="match status" value="1"/>
</dbReference>
<dbReference type="InterPro" id="IPR051019">
    <property type="entry name" value="VLCFA-Steroid_DH"/>
</dbReference>
<keyword evidence="2" id="KW-0752">Steroid biosynthesis</keyword>
<accession>A0A6J0UFN2</accession>
<dbReference type="SUPFAM" id="SSF51735">
    <property type="entry name" value="NAD(P)-binding Rossmann-fold domains"/>
    <property type="match status" value="1"/>
</dbReference>
<dbReference type="InterPro" id="IPR002347">
    <property type="entry name" value="SDR_fam"/>
</dbReference>
<dbReference type="OrthoDB" id="5545019at2759"/>
<evidence type="ECO:0000256" key="4">
    <source>
        <dbReference type="RuleBase" id="RU000363"/>
    </source>
</evidence>
<dbReference type="PROSITE" id="PS00061">
    <property type="entry name" value="ADH_SHORT"/>
    <property type="match status" value="1"/>
</dbReference>
<name>A0A6J0UFN2_9SAUR</name>
<dbReference type="InterPro" id="IPR036291">
    <property type="entry name" value="NAD(P)-bd_dom_sf"/>
</dbReference>
<gene>
    <name evidence="7" type="primary">HSD17B3</name>
</gene>
<dbReference type="GO" id="GO:0047045">
    <property type="term" value="F:testosterone dehydrogenase (NADP+) activity"/>
    <property type="evidence" value="ECO:0007669"/>
    <property type="project" value="TreeGrafter"/>
</dbReference>